<dbReference type="PANTHER" id="PTHR22576">
    <property type="entry name" value="MUCOSA ASSOCIATED LYMPHOID TISSUE LYMPHOMA TRANSLOCATION PROTEIN 1/PARACASPASE"/>
    <property type="match status" value="1"/>
</dbReference>
<gene>
    <name evidence="3" type="ORF">ACFP1K_14595</name>
</gene>
<organism evidence="3 4">
    <name type="scientific">Sphaerisporangium aureirubrum</name>
    <dbReference type="NCBI Taxonomy" id="1544736"/>
    <lineage>
        <taxon>Bacteria</taxon>
        <taxon>Bacillati</taxon>
        <taxon>Actinomycetota</taxon>
        <taxon>Actinomycetes</taxon>
        <taxon>Streptosporangiales</taxon>
        <taxon>Streptosporangiaceae</taxon>
        <taxon>Sphaerisporangium</taxon>
    </lineage>
</organism>
<evidence type="ECO:0000259" key="2">
    <source>
        <dbReference type="Pfam" id="PF00656"/>
    </source>
</evidence>
<dbReference type="NCBIfam" id="NF047832">
    <property type="entry name" value="caspase_w_EACC1"/>
    <property type="match status" value="1"/>
</dbReference>
<sequence length="532" mass="56587">MRGSPGTPPPDPLGGPRAALIVATMSHDDQALRRLRAPGRDAAALAETLADPDIGGFAVTSVTDRPMWEIRLAVQDFLHDRGTRDLVLVYLSCHGLLDEYRRLYFAATDTRKDRLAATAVEAAWLMDLMEHCRARRQILILDACFSGAFAHRAKAGGTALDLEHRLLGPGRGRVVLTASTATEYSFEGRPGAAAGTTGSVFTTALVDGLRTGAADLDGDGLISVDEAYHFAFDQVQASGSPQTPQRWLYGAEGHIVLARSPAGPRTGTAPPQSPVRRPGRRRAAFSLAAAGAVAVATVIAWSVTGLPGTAPTPTPSATPNPYNTRDHTIRWELLPEAPPVTGHVKYTIDFTRSATGWTTGRAGIGTVSRSADGLTVHPTQNKQIFILPVPGPPPGTRAEHMSSVVRFNSGQGAWGLWCRGSERAGGARYRFVMSHTGSVAIFAGGGYDDTTQWWALKGIDLDRPIALRASCMDVSESGPVRLEFAVNGRTVLTHRPRTLIGPGYSGLEAWAFLDVAGPTADVTFTSLEITGS</sequence>
<dbReference type="InterPro" id="IPR029030">
    <property type="entry name" value="Caspase-like_dom_sf"/>
</dbReference>
<protein>
    <submittedName>
        <fullName evidence="3">Caspase domain-containing protein</fullName>
    </submittedName>
</protein>
<dbReference type="InterPro" id="IPR052039">
    <property type="entry name" value="Caspase-related_regulators"/>
</dbReference>
<evidence type="ECO:0000313" key="4">
    <source>
        <dbReference type="Proteomes" id="UP001596137"/>
    </source>
</evidence>
<name>A0ABW1NGY2_9ACTN</name>
<reference evidence="4" key="1">
    <citation type="journal article" date="2019" name="Int. J. Syst. Evol. Microbiol.">
        <title>The Global Catalogue of Microorganisms (GCM) 10K type strain sequencing project: providing services to taxonomists for standard genome sequencing and annotation.</title>
        <authorList>
            <consortium name="The Broad Institute Genomics Platform"/>
            <consortium name="The Broad Institute Genome Sequencing Center for Infectious Disease"/>
            <person name="Wu L."/>
            <person name="Ma J."/>
        </authorList>
    </citation>
    <scope>NUCLEOTIDE SEQUENCE [LARGE SCALE GENOMIC DNA]</scope>
    <source>
        <strain evidence="4">JCM 30346</strain>
    </source>
</reference>
<comment type="caution">
    <text evidence="3">The sequence shown here is derived from an EMBL/GenBank/DDBJ whole genome shotgun (WGS) entry which is preliminary data.</text>
</comment>
<accession>A0ABW1NGY2</accession>
<dbReference type="PANTHER" id="PTHR22576:SF37">
    <property type="entry name" value="MUCOSA-ASSOCIATED LYMPHOID TISSUE LYMPHOMA TRANSLOCATION PROTEIN 1"/>
    <property type="match status" value="1"/>
</dbReference>
<evidence type="ECO:0000256" key="1">
    <source>
        <dbReference type="SAM" id="MobiDB-lite"/>
    </source>
</evidence>
<feature type="domain" description="Peptidase C14 caspase" evidence="2">
    <location>
        <begin position="17"/>
        <end position="216"/>
    </location>
</feature>
<feature type="region of interest" description="Disordered" evidence="1">
    <location>
        <begin position="259"/>
        <end position="279"/>
    </location>
</feature>
<keyword evidence="4" id="KW-1185">Reference proteome</keyword>
<proteinExistence type="predicted"/>
<dbReference type="RefSeq" id="WP_380752302.1">
    <property type="nucleotide sequence ID" value="NZ_JBHSRF010000016.1"/>
</dbReference>
<dbReference type="InterPro" id="IPR011600">
    <property type="entry name" value="Pept_C14_caspase"/>
</dbReference>
<dbReference type="Proteomes" id="UP001596137">
    <property type="component" value="Unassembled WGS sequence"/>
</dbReference>
<dbReference type="Pfam" id="PF00656">
    <property type="entry name" value="Peptidase_C14"/>
    <property type="match status" value="1"/>
</dbReference>
<dbReference type="EMBL" id="JBHSRF010000016">
    <property type="protein sequence ID" value="MFC6082391.1"/>
    <property type="molecule type" value="Genomic_DNA"/>
</dbReference>
<evidence type="ECO:0000313" key="3">
    <source>
        <dbReference type="EMBL" id="MFC6082391.1"/>
    </source>
</evidence>
<dbReference type="SUPFAM" id="SSF52129">
    <property type="entry name" value="Caspase-like"/>
    <property type="match status" value="1"/>
</dbReference>
<dbReference type="Gene3D" id="3.40.50.1460">
    <property type="match status" value="1"/>
</dbReference>